<proteinExistence type="predicted"/>
<protein>
    <submittedName>
        <fullName evidence="1">Uncharacterized protein</fullName>
    </submittedName>
</protein>
<dbReference type="Proteomes" id="UP000217790">
    <property type="component" value="Unassembled WGS sequence"/>
</dbReference>
<reference evidence="2" key="1">
    <citation type="journal article" date="2017" name="Nat. Ecol. Evol.">
        <title>Genome expansion and lineage-specific genetic innovations in the forest pathogenic fungi Armillaria.</title>
        <authorList>
            <person name="Sipos G."/>
            <person name="Prasanna A.N."/>
            <person name="Walter M.C."/>
            <person name="O'Connor E."/>
            <person name="Balint B."/>
            <person name="Krizsan K."/>
            <person name="Kiss B."/>
            <person name="Hess J."/>
            <person name="Varga T."/>
            <person name="Slot J."/>
            <person name="Riley R."/>
            <person name="Boka B."/>
            <person name="Rigling D."/>
            <person name="Barry K."/>
            <person name="Lee J."/>
            <person name="Mihaltcheva S."/>
            <person name="LaButti K."/>
            <person name="Lipzen A."/>
            <person name="Waldron R."/>
            <person name="Moloney N.M."/>
            <person name="Sperisen C."/>
            <person name="Kredics L."/>
            <person name="Vagvoelgyi C."/>
            <person name="Patrignani A."/>
            <person name="Fitzpatrick D."/>
            <person name="Nagy I."/>
            <person name="Doyle S."/>
            <person name="Anderson J.B."/>
            <person name="Grigoriev I.V."/>
            <person name="Gueldener U."/>
            <person name="Muensterkoetter M."/>
            <person name="Nagy L.G."/>
        </authorList>
    </citation>
    <scope>NUCLEOTIDE SEQUENCE [LARGE SCALE GENOMIC DNA]</scope>
    <source>
        <strain evidence="2">Ar21-2</strain>
    </source>
</reference>
<evidence type="ECO:0000313" key="2">
    <source>
        <dbReference type="Proteomes" id="UP000217790"/>
    </source>
</evidence>
<sequence length="158" mass="18170">MCEKYPAWQERTLVTAVSTFYKSRTFSSSRDRIIPCRKQGDVNTSVSIGSRKLNIADDGGWDPSDGLYSACTFRNFRKLLDIESSAFYCTKGDELRDLYPKSDWTARFTKGLHSVKFTCWRNIRRTAIDRTVGRVKLRKGYENTIVVVTERRTGSSDK</sequence>
<dbReference type="InParanoid" id="A0A2H3CZI8"/>
<gene>
    <name evidence="1" type="ORF">ARMGADRAFT_1035131</name>
</gene>
<organism evidence="1 2">
    <name type="scientific">Armillaria gallica</name>
    <name type="common">Bulbous honey fungus</name>
    <name type="synonym">Armillaria bulbosa</name>
    <dbReference type="NCBI Taxonomy" id="47427"/>
    <lineage>
        <taxon>Eukaryota</taxon>
        <taxon>Fungi</taxon>
        <taxon>Dikarya</taxon>
        <taxon>Basidiomycota</taxon>
        <taxon>Agaricomycotina</taxon>
        <taxon>Agaricomycetes</taxon>
        <taxon>Agaricomycetidae</taxon>
        <taxon>Agaricales</taxon>
        <taxon>Marasmiineae</taxon>
        <taxon>Physalacriaceae</taxon>
        <taxon>Armillaria</taxon>
    </lineage>
</organism>
<evidence type="ECO:0000313" key="1">
    <source>
        <dbReference type="EMBL" id="PBK86904.1"/>
    </source>
</evidence>
<dbReference type="AlphaFoldDB" id="A0A2H3CZI8"/>
<accession>A0A2H3CZI8</accession>
<dbReference type="EMBL" id="KZ293681">
    <property type="protein sequence ID" value="PBK86904.1"/>
    <property type="molecule type" value="Genomic_DNA"/>
</dbReference>
<keyword evidence="2" id="KW-1185">Reference proteome</keyword>
<name>A0A2H3CZI8_ARMGA</name>